<evidence type="ECO:0000256" key="4">
    <source>
        <dbReference type="ARBA" id="ARBA00022989"/>
    </source>
</evidence>
<comment type="caution">
    <text evidence="7">The sequence shown here is derived from an EMBL/GenBank/DDBJ whole genome shotgun (WGS) entry which is preliminary data.</text>
</comment>
<evidence type="ECO:0000313" key="7">
    <source>
        <dbReference type="EMBL" id="EKE73548.1"/>
    </source>
</evidence>
<dbReference type="PATRIC" id="fig|1208323.3.peg.1190"/>
<keyword evidence="8" id="KW-1185">Reference proteome</keyword>
<dbReference type="PROSITE" id="PS50895">
    <property type="entry name" value="SURF1"/>
    <property type="match status" value="1"/>
</dbReference>
<organism evidence="7 8">
    <name type="scientific">Celeribacter baekdonensis B30</name>
    <dbReference type="NCBI Taxonomy" id="1208323"/>
    <lineage>
        <taxon>Bacteria</taxon>
        <taxon>Pseudomonadati</taxon>
        <taxon>Pseudomonadota</taxon>
        <taxon>Alphaproteobacteria</taxon>
        <taxon>Rhodobacterales</taxon>
        <taxon>Roseobacteraceae</taxon>
        <taxon>Celeribacter</taxon>
    </lineage>
</organism>
<dbReference type="EMBL" id="AMRK01000002">
    <property type="protein sequence ID" value="EKE73548.1"/>
    <property type="molecule type" value="Genomic_DNA"/>
</dbReference>
<evidence type="ECO:0000256" key="5">
    <source>
        <dbReference type="ARBA" id="ARBA00023136"/>
    </source>
</evidence>
<dbReference type="Pfam" id="PF02104">
    <property type="entry name" value="SURF1"/>
    <property type="match status" value="1"/>
</dbReference>
<proteinExistence type="inferred from homology"/>
<dbReference type="PANTHER" id="PTHR23427:SF2">
    <property type="entry name" value="SURFEIT LOCUS PROTEIN 1"/>
    <property type="match status" value="1"/>
</dbReference>
<protein>
    <recommendedName>
        <fullName evidence="6">SURF1-like protein</fullName>
    </recommendedName>
</protein>
<keyword evidence="3 6" id="KW-0812">Transmembrane</keyword>
<dbReference type="PANTHER" id="PTHR23427">
    <property type="entry name" value="SURFEIT LOCUS PROTEIN"/>
    <property type="match status" value="1"/>
</dbReference>
<dbReference type="InterPro" id="IPR045214">
    <property type="entry name" value="Surf1/Surf4"/>
</dbReference>
<dbReference type="CDD" id="cd06662">
    <property type="entry name" value="SURF1"/>
    <property type="match status" value="1"/>
</dbReference>
<evidence type="ECO:0000256" key="3">
    <source>
        <dbReference type="ARBA" id="ARBA00022692"/>
    </source>
</evidence>
<dbReference type="GO" id="GO:0005886">
    <property type="term" value="C:plasma membrane"/>
    <property type="evidence" value="ECO:0007669"/>
    <property type="project" value="UniProtKB-SubCell"/>
</dbReference>
<sequence length="241" mass="26390">MIEGRDIRALLRGTSFGDGMLKRMIFPTLIGVIGCGILIWLGTWQLARMDWKAGILAEITAEIIADPVPLPAVVDPSMKYLPVMAEGVIGEGELHVLVSRKQIGAGYLIVAPLTLSDGRRVLLDRGFVEEMAKDAPRPKGAVSVVGNLHWPDDMNSSTPAPDLGRNIWFGRDIPAMAVALGTEPILIVARDSTGEGIEPIPVGIEGIPNDHLQYAITWFSLCLVWFGMTLFLLWRIRTRKV</sequence>
<evidence type="ECO:0000256" key="1">
    <source>
        <dbReference type="ARBA" id="ARBA00004370"/>
    </source>
</evidence>
<dbReference type="InterPro" id="IPR002994">
    <property type="entry name" value="Surf1/Shy1"/>
</dbReference>
<evidence type="ECO:0000256" key="6">
    <source>
        <dbReference type="RuleBase" id="RU363076"/>
    </source>
</evidence>
<keyword evidence="4 6" id="KW-1133">Transmembrane helix</keyword>
<accession>K2JEM1</accession>
<feature type="transmembrane region" description="Helical" evidence="6">
    <location>
        <begin position="21"/>
        <end position="41"/>
    </location>
</feature>
<dbReference type="eggNOG" id="COG3346">
    <property type="taxonomic scope" value="Bacteria"/>
</dbReference>
<dbReference type="PROSITE" id="PS51257">
    <property type="entry name" value="PROKAR_LIPOPROTEIN"/>
    <property type="match status" value="1"/>
</dbReference>
<comment type="similarity">
    <text evidence="2 6">Belongs to the SURF1 family.</text>
</comment>
<keyword evidence="6" id="KW-1003">Cell membrane</keyword>
<gene>
    <name evidence="7" type="ORF">B30_05777</name>
</gene>
<reference evidence="7 8" key="1">
    <citation type="submission" date="2012-09" db="EMBL/GenBank/DDBJ databases">
        <title>Celeribacter baekdonensis B30 Genome Sequencing.</title>
        <authorList>
            <person name="Wang W."/>
        </authorList>
    </citation>
    <scope>NUCLEOTIDE SEQUENCE [LARGE SCALE GENOMIC DNA]</scope>
    <source>
        <strain evidence="7 8">B30</strain>
    </source>
</reference>
<evidence type="ECO:0000256" key="2">
    <source>
        <dbReference type="ARBA" id="ARBA00007165"/>
    </source>
</evidence>
<dbReference type="Proteomes" id="UP000006762">
    <property type="component" value="Unassembled WGS sequence"/>
</dbReference>
<evidence type="ECO:0000313" key="8">
    <source>
        <dbReference type="Proteomes" id="UP000006762"/>
    </source>
</evidence>
<keyword evidence="5 6" id="KW-0472">Membrane</keyword>
<comment type="subcellular location">
    <subcellularLocation>
        <location evidence="6">Cell membrane</location>
        <topology evidence="6">Multi-pass membrane protein</topology>
    </subcellularLocation>
    <subcellularLocation>
        <location evidence="1">Membrane</location>
    </subcellularLocation>
</comment>
<feature type="transmembrane region" description="Helical" evidence="6">
    <location>
        <begin position="215"/>
        <end position="234"/>
    </location>
</feature>
<name>K2JEM1_9RHOB</name>
<dbReference type="AlphaFoldDB" id="K2JEM1"/>
<dbReference type="STRING" id="1208323.B30_05777"/>